<dbReference type="EMBL" id="JAOPGA020001202">
    <property type="protein sequence ID" value="KAL0486134.1"/>
    <property type="molecule type" value="Genomic_DNA"/>
</dbReference>
<dbReference type="PANTHER" id="PTHR13812:SF19">
    <property type="entry name" value="KETIMINE REDUCTASE MU-CRYSTALLIN"/>
    <property type="match status" value="1"/>
</dbReference>
<sequence>MRVLNKKNVDDALEYGGAIDAIEKAFVKFEEKKANVPARNVIRNDLGATLFMPARLESEESSSIGIKIVSVRSKNADKNLPTVPATVIIMDDVTGMTKAIMEGTELTCVRTASGSAVATKYLSREDSSVLSVFGCGNQGRAHVISICHVRQKINKVVLWNRTISKAHELAKYLIENKDDRWPFLFSDNTKSDSVDGKRVVRITVESDADAAANCADIICTTTDASKPFFTSDSVKPGTHLNCVGSYRLDMQEVESELVKKSKVVADDSEHVWSESGDVNTPKDQDLITKNHIICNVGKLVIDGPSGVRTNDQDITLYKSVGSAFMDIAVADLVVNNADRENIGQIVDF</sequence>
<name>A0AAW2ZBR8_9EUKA</name>
<proteinExistence type="inferred from homology"/>
<evidence type="ECO:0000256" key="1">
    <source>
        <dbReference type="ARBA" id="ARBA00008903"/>
    </source>
</evidence>
<dbReference type="Gene3D" id="3.40.50.720">
    <property type="entry name" value="NAD(P)-binding Rossmann-like Domain"/>
    <property type="match status" value="1"/>
</dbReference>
<dbReference type="InterPro" id="IPR036291">
    <property type="entry name" value="NAD(P)-bd_dom_sf"/>
</dbReference>
<comment type="caution">
    <text evidence="2">The sequence shown here is derived from an EMBL/GenBank/DDBJ whole genome shotgun (WGS) entry which is preliminary data.</text>
</comment>
<gene>
    <name evidence="2" type="ORF">AKO1_001743</name>
</gene>
<accession>A0AAW2ZBR8</accession>
<protein>
    <submittedName>
        <fullName evidence="2">Alanine dehydrogenase</fullName>
    </submittedName>
</protein>
<reference evidence="2 3" key="1">
    <citation type="submission" date="2024-03" db="EMBL/GenBank/DDBJ databases">
        <title>The Acrasis kona genome and developmental transcriptomes reveal deep origins of eukaryotic multicellular pathways.</title>
        <authorList>
            <person name="Sheikh S."/>
            <person name="Fu C.-J."/>
            <person name="Brown M.W."/>
            <person name="Baldauf S.L."/>
        </authorList>
    </citation>
    <scope>NUCLEOTIDE SEQUENCE [LARGE SCALE GENOMIC DNA]</scope>
    <source>
        <strain evidence="2 3">ATCC MYA-3509</strain>
    </source>
</reference>
<dbReference type="AlphaFoldDB" id="A0AAW2ZBR8"/>
<dbReference type="Proteomes" id="UP001431209">
    <property type="component" value="Unassembled WGS sequence"/>
</dbReference>
<dbReference type="Pfam" id="PF02423">
    <property type="entry name" value="OCD_Mu_crystall"/>
    <property type="match status" value="2"/>
</dbReference>
<dbReference type="GO" id="GO:0005737">
    <property type="term" value="C:cytoplasm"/>
    <property type="evidence" value="ECO:0007669"/>
    <property type="project" value="TreeGrafter"/>
</dbReference>
<dbReference type="Gene3D" id="3.30.1780.10">
    <property type="entry name" value="ornithine cyclodeaminase, domain 1"/>
    <property type="match status" value="1"/>
</dbReference>
<comment type="similarity">
    <text evidence="1">Belongs to the ornithine cyclodeaminase/mu-crystallin family.</text>
</comment>
<organism evidence="2 3">
    <name type="scientific">Acrasis kona</name>
    <dbReference type="NCBI Taxonomy" id="1008807"/>
    <lineage>
        <taxon>Eukaryota</taxon>
        <taxon>Discoba</taxon>
        <taxon>Heterolobosea</taxon>
        <taxon>Tetramitia</taxon>
        <taxon>Eutetramitia</taxon>
        <taxon>Acrasidae</taxon>
        <taxon>Acrasis</taxon>
    </lineage>
</organism>
<dbReference type="InterPro" id="IPR023401">
    <property type="entry name" value="ODC_N"/>
</dbReference>
<evidence type="ECO:0000313" key="3">
    <source>
        <dbReference type="Proteomes" id="UP001431209"/>
    </source>
</evidence>
<evidence type="ECO:0000313" key="2">
    <source>
        <dbReference type="EMBL" id="KAL0486134.1"/>
    </source>
</evidence>
<dbReference type="PANTHER" id="PTHR13812">
    <property type="entry name" value="KETIMINE REDUCTASE MU-CRYSTALLIN"/>
    <property type="match status" value="1"/>
</dbReference>
<dbReference type="SUPFAM" id="SSF51735">
    <property type="entry name" value="NAD(P)-binding Rossmann-fold domains"/>
    <property type="match status" value="1"/>
</dbReference>
<dbReference type="PIRSF" id="PIRSF001439">
    <property type="entry name" value="CryM"/>
    <property type="match status" value="1"/>
</dbReference>
<keyword evidence="3" id="KW-1185">Reference proteome</keyword>
<dbReference type="InterPro" id="IPR003462">
    <property type="entry name" value="ODC_Mu_crystall"/>
</dbReference>